<sequence length="192" mass="20825">MALFLQHNSLSITTLVTLFSILLNLNHSCCFNPKLFNVSKLQSDSDWSPAGATWYGPADGAGTDGGACGYLDTVENPPFSKLVVNCSYPGVTITFRVDSGSNPYYFGTLIEFEDGAGDLMEVHLKQNDDSDSWLSMQESWGAVWKLNSGSTLQAPLSIRLTASNGQSLVANNVIPTGWQPGQTYRSVVNFEV</sequence>
<reference evidence="5 6" key="1">
    <citation type="journal article" date="2019" name="G3 (Bethesda)">
        <title>Sequencing of a Wild Apple (Malus baccata) Genome Unravels the Differences Between Cultivated and Wild Apple Species Regarding Disease Resistance and Cold Tolerance.</title>
        <authorList>
            <person name="Chen X."/>
        </authorList>
    </citation>
    <scope>NUCLEOTIDE SEQUENCE [LARGE SCALE GENOMIC DNA]</scope>
    <source>
        <strain evidence="6">cv. Shandingzi</strain>
        <tissue evidence="5">Leaves</tissue>
    </source>
</reference>
<dbReference type="InterPro" id="IPR036749">
    <property type="entry name" value="Expansin_CBD_sf"/>
</dbReference>
<name>A0A540L7J2_MALBA</name>
<dbReference type="PRINTS" id="PR00829">
    <property type="entry name" value="LOLP1ALLERGN"/>
</dbReference>
<dbReference type="Proteomes" id="UP000315295">
    <property type="component" value="Unassembled WGS sequence"/>
</dbReference>
<dbReference type="AlphaFoldDB" id="A0A540L7J2"/>
<gene>
    <name evidence="5" type="ORF">C1H46_032009</name>
</gene>
<evidence type="ECO:0000256" key="3">
    <source>
        <dbReference type="SAM" id="SignalP"/>
    </source>
</evidence>
<dbReference type="EMBL" id="VIEB01000721">
    <property type="protein sequence ID" value="TQD82448.1"/>
    <property type="molecule type" value="Genomic_DNA"/>
</dbReference>
<keyword evidence="6" id="KW-1185">Reference proteome</keyword>
<dbReference type="Pfam" id="PF01357">
    <property type="entry name" value="Expansin_C"/>
    <property type="match status" value="1"/>
</dbReference>
<dbReference type="GO" id="GO:0005576">
    <property type="term" value="C:extracellular region"/>
    <property type="evidence" value="ECO:0007669"/>
    <property type="project" value="UniProtKB-SubCell"/>
</dbReference>
<dbReference type="SUPFAM" id="SSF49590">
    <property type="entry name" value="PHL pollen allergen"/>
    <property type="match status" value="1"/>
</dbReference>
<comment type="subcellular location">
    <subcellularLocation>
        <location evidence="1">Secreted</location>
    </subcellularLocation>
</comment>
<feature type="domain" description="Expansin-like CBD" evidence="4">
    <location>
        <begin position="104"/>
        <end position="186"/>
    </location>
</feature>
<dbReference type="InterPro" id="IPR005795">
    <property type="entry name" value="LolPI"/>
</dbReference>
<feature type="chain" id="PRO_5022047057" description="Expansin-like CBD domain-containing protein" evidence="3">
    <location>
        <begin position="29"/>
        <end position="192"/>
    </location>
</feature>
<evidence type="ECO:0000259" key="4">
    <source>
        <dbReference type="PROSITE" id="PS50843"/>
    </source>
</evidence>
<dbReference type="InterPro" id="IPR007117">
    <property type="entry name" value="Expansin_CBD"/>
</dbReference>
<protein>
    <recommendedName>
        <fullName evidence="4">Expansin-like CBD domain-containing protein</fullName>
    </recommendedName>
</protein>
<evidence type="ECO:0000256" key="2">
    <source>
        <dbReference type="ARBA" id="ARBA00022525"/>
    </source>
</evidence>
<feature type="signal peptide" evidence="3">
    <location>
        <begin position="1"/>
        <end position="28"/>
    </location>
</feature>
<accession>A0A540L7J2</accession>
<dbReference type="STRING" id="106549.A0A540L7J2"/>
<organism evidence="5 6">
    <name type="scientific">Malus baccata</name>
    <name type="common">Siberian crab apple</name>
    <name type="synonym">Pyrus baccata</name>
    <dbReference type="NCBI Taxonomy" id="106549"/>
    <lineage>
        <taxon>Eukaryota</taxon>
        <taxon>Viridiplantae</taxon>
        <taxon>Streptophyta</taxon>
        <taxon>Embryophyta</taxon>
        <taxon>Tracheophyta</taxon>
        <taxon>Spermatophyta</taxon>
        <taxon>Magnoliopsida</taxon>
        <taxon>eudicotyledons</taxon>
        <taxon>Gunneridae</taxon>
        <taxon>Pentapetalae</taxon>
        <taxon>rosids</taxon>
        <taxon>fabids</taxon>
        <taxon>Rosales</taxon>
        <taxon>Rosaceae</taxon>
        <taxon>Amygdaloideae</taxon>
        <taxon>Maleae</taxon>
        <taxon>Malus</taxon>
    </lineage>
</organism>
<evidence type="ECO:0000256" key="1">
    <source>
        <dbReference type="ARBA" id="ARBA00004613"/>
    </source>
</evidence>
<evidence type="ECO:0000313" key="5">
    <source>
        <dbReference type="EMBL" id="TQD82448.1"/>
    </source>
</evidence>
<dbReference type="PANTHER" id="PTHR31692:SF56">
    <property type="entry name" value="EXPANSIN-B2-RELATED"/>
    <property type="match status" value="1"/>
</dbReference>
<comment type="caution">
    <text evidence="5">The sequence shown here is derived from an EMBL/GenBank/DDBJ whole genome shotgun (WGS) entry which is preliminary data.</text>
</comment>
<dbReference type="PANTHER" id="PTHR31692">
    <property type="entry name" value="EXPANSIN-B3"/>
    <property type="match status" value="1"/>
</dbReference>
<keyword evidence="2" id="KW-0964">Secreted</keyword>
<evidence type="ECO:0000313" key="6">
    <source>
        <dbReference type="Proteomes" id="UP000315295"/>
    </source>
</evidence>
<dbReference type="Gene3D" id="2.40.40.10">
    <property type="entry name" value="RlpA-like domain"/>
    <property type="match status" value="1"/>
</dbReference>
<proteinExistence type="predicted"/>
<dbReference type="SUPFAM" id="SSF50685">
    <property type="entry name" value="Barwin-like endoglucanases"/>
    <property type="match status" value="1"/>
</dbReference>
<dbReference type="PROSITE" id="PS50843">
    <property type="entry name" value="EXPANSIN_CBD"/>
    <property type="match status" value="1"/>
</dbReference>
<dbReference type="Gene3D" id="2.60.40.760">
    <property type="entry name" value="Expansin, cellulose-binding-like domain"/>
    <property type="match status" value="1"/>
</dbReference>
<keyword evidence="3" id="KW-0732">Signal</keyword>
<dbReference type="InterPro" id="IPR036908">
    <property type="entry name" value="RlpA-like_sf"/>
</dbReference>